<dbReference type="Proteomes" id="UP000464378">
    <property type="component" value="Chromosome"/>
</dbReference>
<dbReference type="EMBL" id="LR586016">
    <property type="protein sequence ID" value="VIP04588.1"/>
    <property type="molecule type" value="Genomic_DNA"/>
</dbReference>
<gene>
    <name evidence="2" type="ORF">GMBLW1_46050</name>
</gene>
<name>A0A6C2YSD2_9BACT</name>
<evidence type="ECO:0000256" key="1">
    <source>
        <dbReference type="SAM" id="MobiDB-lite"/>
    </source>
</evidence>
<dbReference type="EMBL" id="LR593887">
    <property type="protein sequence ID" value="VTS06537.1"/>
    <property type="molecule type" value="Genomic_DNA"/>
</dbReference>
<organism evidence="2">
    <name type="scientific">Tuwongella immobilis</name>
    <dbReference type="NCBI Taxonomy" id="692036"/>
    <lineage>
        <taxon>Bacteria</taxon>
        <taxon>Pseudomonadati</taxon>
        <taxon>Planctomycetota</taxon>
        <taxon>Planctomycetia</taxon>
        <taxon>Gemmatales</taxon>
        <taxon>Gemmataceae</taxon>
        <taxon>Tuwongella</taxon>
    </lineage>
</organism>
<protein>
    <submittedName>
        <fullName evidence="2">Uncharacterized protein</fullName>
    </submittedName>
</protein>
<sequence>MTHIPAHQPTSSTPAPEQRVDRELTDIELEQIVAGSDGPGYRGVGVSVGFGGGGFGRPGFGYGGFGGPGFGYGRGRYGRW</sequence>
<evidence type="ECO:0000313" key="3">
    <source>
        <dbReference type="Proteomes" id="UP000464378"/>
    </source>
</evidence>
<proteinExistence type="predicted"/>
<feature type="region of interest" description="Disordered" evidence="1">
    <location>
        <begin position="1"/>
        <end position="21"/>
    </location>
</feature>
<accession>A0A6C2YSD2</accession>
<reference evidence="2" key="1">
    <citation type="submission" date="2019-04" db="EMBL/GenBank/DDBJ databases">
        <authorList>
            <consortium name="Science for Life Laboratories"/>
        </authorList>
    </citation>
    <scope>NUCLEOTIDE SEQUENCE</scope>
    <source>
        <strain evidence="2">MBLW1</strain>
    </source>
</reference>
<dbReference type="InParanoid" id="A0A6C2YSD2"/>
<keyword evidence="3" id="KW-1185">Reference proteome</keyword>
<dbReference type="RefSeq" id="WP_162655772.1">
    <property type="nucleotide sequence ID" value="NZ_LR593887.1"/>
</dbReference>
<evidence type="ECO:0000313" key="2">
    <source>
        <dbReference type="EMBL" id="VIP04588.1"/>
    </source>
</evidence>
<dbReference type="AlphaFoldDB" id="A0A6C2YSD2"/>
<dbReference type="KEGG" id="tim:GMBLW1_46050"/>